<feature type="transmembrane region" description="Helical" evidence="1">
    <location>
        <begin position="65"/>
        <end position="86"/>
    </location>
</feature>
<organism evidence="2 3">
    <name type="scientific">candidate division WWE3 bacterium GW2011_GWF1_42_14</name>
    <dbReference type="NCBI Taxonomy" id="1619138"/>
    <lineage>
        <taxon>Bacteria</taxon>
        <taxon>Katanobacteria</taxon>
    </lineage>
</organism>
<keyword evidence="1" id="KW-0812">Transmembrane</keyword>
<proteinExistence type="predicted"/>
<evidence type="ECO:0000256" key="1">
    <source>
        <dbReference type="SAM" id="Phobius"/>
    </source>
</evidence>
<feature type="transmembrane region" description="Helical" evidence="1">
    <location>
        <begin position="12"/>
        <end position="31"/>
    </location>
</feature>
<feature type="transmembrane region" description="Helical" evidence="1">
    <location>
        <begin position="43"/>
        <end position="58"/>
    </location>
</feature>
<keyword evidence="1" id="KW-0472">Membrane</keyword>
<protein>
    <submittedName>
        <fullName evidence="2">Uncharacterized protein</fullName>
    </submittedName>
</protein>
<evidence type="ECO:0000313" key="2">
    <source>
        <dbReference type="EMBL" id="KKS35664.1"/>
    </source>
</evidence>
<sequence length="87" mass="9738">MDRLDDRVKDRLNNFLFWIPATLCALLVVLFMPNSQVGLGEKQFVTVGVTFLGAIALLNTRPKRIVLTILGYKFLILTGFLTALALQ</sequence>
<dbReference type="Proteomes" id="UP000033847">
    <property type="component" value="Unassembled WGS sequence"/>
</dbReference>
<accession>A0A0G0YGD6</accession>
<gene>
    <name evidence="2" type="ORF">UV00_C0032G0015</name>
</gene>
<comment type="caution">
    <text evidence="2">The sequence shown here is derived from an EMBL/GenBank/DDBJ whole genome shotgun (WGS) entry which is preliminary data.</text>
</comment>
<reference evidence="2 3" key="1">
    <citation type="journal article" date="2015" name="Nature">
        <title>rRNA introns, odd ribosomes, and small enigmatic genomes across a large radiation of phyla.</title>
        <authorList>
            <person name="Brown C.T."/>
            <person name="Hug L.A."/>
            <person name="Thomas B.C."/>
            <person name="Sharon I."/>
            <person name="Castelle C.J."/>
            <person name="Singh A."/>
            <person name="Wilkins M.J."/>
            <person name="Williams K.H."/>
            <person name="Banfield J.F."/>
        </authorList>
    </citation>
    <scope>NUCLEOTIDE SEQUENCE [LARGE SCALE GENOMIC DNA]</scope>
</reference>
<keyword evidence="1" id="KW-1133">Transmembrane helix</keyword>
<evidence type="ECO:0000313" key="3">
    <source>
        <dbReference type="Proteomes" id="UP000033847"/>
    </source>
</evidence>
<dbReference type="EMBL" id="LCCU01000032">
    <property type="protein sequence ID" value="KKS35664.1"/>
    <property type="molecule type" value="Genomic_DNA"/>
</dbReference>
<dbReference type="AlphaFoldDB" id="A0A0G0YGD6"/>
<name>A0A0G0YGD6_UNCKA</name>